<accession>A0AAC9BVY0</accession>
<proteinExistence type="predicted"/>
<evidence type="ECO:0000313" key="3">
    <source>
        <dbReference type="Proteomes" id="UP000078142"/>
    </source>
</evidence>
<gene>
    <name evidence="2" type="ORF">A8L59_16555</name>
</gene>
<name>A0AAC9BVY0_9PSED</name>
<organism evidence="2 3">
    <name type="scientific">Pseudomonas koreensis</name>
    <dbReference type="NCBI Taxonomy" id="198620"/>
    <lineage>
        <taxon>Bacteria</taxon>
        <taxon>Pseudomonadati</taxon>
        <taxon>Pseudomonadota</taxon>
        <taxon>Gammaproteobacteria</taxon>
        <taxon>Pseudomonadales</taxon>
        <taxon>Pseudomonadaceae</taxon>
        <taxon>Pseudomonas</taxon>
    </lineage>
</organism>
<evidence type="ECO:0000313" key="2">
    <source>
        <dbReference type="EMBL" id="ANH98957.1"/>
    </source>
</evidence>
<dbReference type="EMBL" id="CP015852">
    <property type="protein sequence ID" value="ANH98957.1"/>
    <property type="molecule type" value="Genomic_DNA"/>
</dbReference>
<sequence>MAGRTRTPFQRSGTSILPAYQTMSAGQFLLSPNGRFKLLLQTDGNLALQDNGVVVWVANEATPYSSTVPLRYKVPVQLYVQYGAFLDDPTRGRTWLTNNSTFTSEDQWNRTHMSLQDDGNIVLIDSQAIWSGTPSIPLDPTSGAVLIGGPAELQMGMPYFCGDGALIFQGDGNVVNYGPNWSVRWASYTQNKGAVKAVFQADGNFVVYAANDVPLWQAGTGGHPGATLRLQPNGNLSIIQESPVWARFGYTPTVRRRKIYYPDTTSPEHNGTAPYPTYGHIGWEF</sequence>
<reference evidence="2 3" key="1">
    <citation type="submission" date="2016-05" db="EMBL/GenBank/DDBJ databases">
        <authorList>
            <person name="Wang S."/>
            <person name="Zhu B."/>
        </authorList>
    </citation>
    <scope>NUCLEOTIDE SEQUENCE [LARGE SCALE GENOMIC DNA]</scope>
    <source>
        <strain evidence="2 3">CRS05-R5</strain>
    </source>
</reference>
<dbReference type="InterPro" id="IPR036426">
    <property type="entry name" value="Bulb-type_lectin_dom_sf"/>
</dbReference>
<dbReference type="NCBIfam" id="NF033557">
    <property type="entry name" value="LLB_putidacin"/>
    <property type="match status" value="1"/>
</dbReference>
<evidence type="ECO:0000259" key="1">
    <source>
        <dbReference type="PROSITE" id="PS50927"/>
    </source>
</evidence>
<dbReference type="Proteomes" id="UP000078142">
    <property type="component" value="Chromosome"/>
</dbReference>
<dbReference type="InterPro" id="IPR001480">
    <property type="entry name" value="Bulb-type_lectin_dom"/>
</dbReference>
<dbReference type="Gene3D" id="2.90.10.10">
    <property type="entry name" value="Bulb-type lectin domain"/>
    <property type="match status" value="3"/>
</dbReference>
<dbReference type="PROSITE" id="PS50927">
    <property type="entry name" value="BULB_LECTIN"/>
    <property type="match status" value="1"/>
</dbReference>
<feature type="domain" description="Bulb-type lectin" evidence="1">
    <location>
        <begin position="14"/>
        <end position="136"/>
    </location>
</feature>
<dbReference type="SUPFAM" id="SSF51110">
    <property type="entry name" value="alpha-D-mannose-specific plant lectins"/>
    <property type="match status" value="2"/>
</dbReference>
<dbReference type="GeneID" id="93490003"/>
<dbReference type="SMART" id="SM00108">
    <property type="entry name" value="B_lectin"/>
    <property type="match status" value="2"/>
</dbReference>
<dbReference type="RefSeq" id="WP_064588244.1">
    <property type="nucleotide sequence ID" value="NZ_CP015852.1"/>
</dbReference>
<protein>
    <submittedName>
        <fullName evidence="2">Bacteriocin</fullName>
    </submittedName>
</protein>
<dbReference type="AlphaFoldDB" id="A0AAC9BVY0"/>